<proteinExistence type="predicted"/>
<accession>A0A9P7UVC3</accession>
<evidence type="ECO:0000313" key="2">
    <source>
        <dbReference type="Proteomes" id="UP001049176"/>
    </source>
</evidence>
<dbReference type="RefSeq" id="XP_043010671.1">
    <property type="nucleotide sequence ID" value="XM_043152585.1"/>
</dbReference>
<comment type="caution">
    <text evidence="1">The sequence shown here is derived from an EMBL/GenBank/DDBJ whole genome shotgun (WGS) entry which is preliminary data.</text>
</comment>
<dbReference type="Proteomes" id="UP001049176">
    <property type="component" value="Chromosome 4"/>
</dbReference>
<protein>
    <submittedName>
        <fullName evidence="1">Uncharacterized protein</fullName>
    </submittedName>
</protein>
<dbReference type="GeneID" id="66076884"/>
<evidence type="ECO:0000313" key="1">
    <source>
        <dbReference type="EMBL" id="KAG7094201.1"/>
    </source>
</evidence>
<dbReference type="KEGG" id="more:E1B28_007808"/>
<keyword evidence="2" id="KW-1185">Reference proteome</keyword>
<reference evidence="1" key="1">
    <citation type="journal article" date="2021" name="Genome Biol. Evol.">
        <title>The assembled and annotated genome of the fairy-ring fungus Marasmius oreades.</title>
        <authorList>
            <person name="Hiltunen M."/>
            <person name="Ament-Velasquez S.L."/>
            <person name="Johannesson H."/>
        </authorList>
    </citation>
    <scope>NUCLEOTIDE SEQUENCE</scope>
    <source>
        <strain evidence="1">03SP1</strain>
    </source>
</reference>
<gene>
    <name evidence="1" type="ORF">E1B28_007808</name>
</gene>
<sequence length="81" mass="9058">MRLSRRVRVSFTSPGAQLEGCAWKKIGGGSLGQGDVGSRRPARYKEDGTVLMGHIQLRFDEDEHMQQLLYVRGSIDHLNST</sequence>
<organism evidence="1 2">
    <name type="scientific">Marasmius oreades</name>
    <name type="common">fairy-ring Marasmius</name>
    <dbReference type="NCBI Taxonomy" id="181124"/>
    <lineage>
        <taxon>Eukaryota</taxon>
        <taxon>Fungi</taxon>
        <taxon>Dikarya</taxon>
        <taxon>Basidiomycota</taxon>
        <taxon>Agaricomycotina</taxon>
        <taxon>Agaricomycetes</taxon>
        <taxon>Agaricomycetidae</taxon>
        <taxon>Agaricales</taxon>
        <taxon>Marasmiineae</taxon>
        <taxon>Marasmiaceae</taxon>
        <taxon>Marasmius</taxon>
    </lineage>
</organism>
<dbReference type="AlphaFoldDB" id="A0A9P7UVC3"/>
<name>A0A9P7UVC3_9AGAR</name>
<dbReference type="EMBL" id="CM032184">
    <property type="protein sequence ID" value="KAG7094201.1"/>
    <property type="molecule type" value="Genomic_DNA"/>
</dbReference>